<evidence type="ECO:0000313" key="4">
    <source>
        <dbReference type="EMBL" id="WNQ11656.1"/>
    </source>
</evidence>
<accession>A0AA96LGP6</accession>
<sequence length="267" mass="30263">MTIPLQPTERVDDLLTNDLKIIQSDDVFSFSMDAVLLARFCSVPVRGRILDLCSGNGVIPLLLTTRTKAPIWAVEIQERLADMAERNVKINRLEEQIQVLHQDLKNSHTHFGYGVFDLVTVNPPYLPVVAGEQNGNPHFAAARHEIYSTLEEVIAACAKLVRTGGKVAMVHRPSRLTDILCLMRQYKLEPKRLRFVHPRAGEEANMILVEAMRDAKPDVRLLPPLIVYKNRTDYCDELMEIYYGGPAGKPEAGNRREEREHPEELSE</sequence>
<dbReference type="EMBL" id="CP130318">
    <property type="protein sequence ID" value="WNQ11656.1"/>
    <property type="molecule type" value="Genomic_DNA"/>
</dbReference>
<name>A0AA96LGP6_9BACL</name>
<dbReference type="Pfam" id="PF05175">
    <property type="entry name" value="MTS"/>
    <property type="match status" value="1"/>
</dbReference>
<reference evidence="4 5" key="1">
    <citation type="submission" date="2022-02" db="EMBL/GenBank/DDBJ databases">
        <title>Paenibacillus sp. MBLB1776 Whole Genome Shotgun Sequencing.</title>
        <authorList>
            <person name="Hwang C.Y."/>
            <person name="Cho E.-S."/>
            <person name="Seo M.-J."/>
        </authorList>
    </citation>
    <scope>NUCLEOTIDE SEQUENCE [LARGE SCALE GENOMIC DNA]</scope>
    <source>
        <strain evidence="4 5">MBLB1776</strain>
    </source>
</reference>
<keyword evidence="5" id="KW-1185">Reference proteome</keyword>
<dbReference type="SUPFAM" id="SSF53335">
    <property type="entry name" value="S-adenosyl-L-methionine-dependent methyltransferases"/>
    <property type="match status" value="1"/>
</dbReference>
<feature type="coiled-coil region" evidence="1">
    <location>
        <begin position="83"/>
        <end position="110"/>
    </location>
</feature>
<dbReference type="PANTHER" id="PTHR47739:SF1">
    <property type="entry name" value="TRNA1(VAL) (ADENINE(37)-N6)-METHYLTRANSFERASE"/>
    <property type="match status" value="1"/>
</dbReference>
<dbReference type="RefSeq" id="WP_315605433.1">
    <property type="nucleotide sequence ID" value="NZ_CP130318.1"/>
</dbReference>
<dbReference type="KEGG" id="paun:MJA45_00845"/>
<dbReference type="GO" id="GO:0032259">
    <property type="term" value="P:methylation"/>
    <property type="evidence" value="ECO:0007669"/>
    <property type="project" value="UniProtKB-KW"/>
</dbReference>
<protein>
    <submittedName>
        <fullName evidence="4">tRNA1(Val) (Adenine(37)-N6)-methyltransferase</fullName>
        <ecNumber evidence="4">2.1.1.223</ecNumber>
    </submittedName>
</protein>
<dbReference type="GO" id="GO:0008168">
    <property type="term" value="F:methyltransferase activity"/>
    <property type="evidence" value="ECO:0007669"/>
    <property type="project" value="UniProtKB-KW"/>
</dbReference>
<dbReference type="Proteomes" id="UP001305702">
    <property type="component" value="Chromosome"/>
</dbReference>
<proteinExistence type="predicted"/>
<feature type="domain" description="Methyltransferase small" evidence="3">
    <location>
        <begin position="35"/>
        <end position="125"/>
    </location>
</feature>
<dbReference type="Gene3D" id="3.40.50.150">
    <property type="entry name" value="Vaccinia Virus protein VP39"/>
    <property type="match status" value="1"/>
</dbReference>
<keyword evidence="4" id="KW-0489">Methyltransferase</keyword>
<dbReference type="CDD" id="cd02440">
    <property type="entry name" value="AdoMet_MTases"/>
    <property type="match status" value="1"/>
</dbReference>
<dbReference type="InterPro" id="IPR007848">
    <property type="entry name" value="Small_mtfrase_dom"/>
</dbReference>
<dbReference type="AlphaFoldDB" id="A0AA96LGP6"/>
<dbReference type="EC" id="2.1.1.223" evidence="4"/>
<dbReference type="PANTHER" id="PTHR47739">
    <property type="entry name" value="TRNA1(VAL) (ADENINE(37)-N6)-METHYLTRANSFERASE"/>
    <property type="match status" value="1"/>
</dbReference>
<gene>
    <name evidence="4" type="ORF">MJA45_00845</name>
</gene>
<evidence type="ECO:0000313" key="5">
    <source>
        <dbReference type="Proteomes" id="UP001305702"/>
    </source>
</evidence>
<keyword evidence="4" id="KW-0808">Transferase</keyword>
<organism evidence="4 5">
    <name type="scientific">Paenibacillus aurantius</name>
    <dbReference type="NCBI Taxonomy" id="2918900"/>
    <lineage>
        <taxon>Bacteria</taxon>
        <taxon>Bacillati</taxon>
        <taxon>Bacillota</taxon>
        <taxon>Bacilli</taxon>
        <taxon>Bacillales</taxon>
        <taxon>Paenibacillaceae</taxon>
        <taxon>Paenibacillus</taxon>
    </lineage>
</organism>
<evidence type="ECO:0000256" key="1">
    <source>
        <dbReference type="SAM" id="Coils"/>
    </source>
</evidence>
<evidence type="ECO:0000256" key="2">
    <source>
        <dbReference type="SAM" id="MobiDB-lite"/>
    </source>
</evidence>
<keyword evidence="1" id="KW-0175">Coiled coil</keyword>
<feature type="region of interest" description="Disordered" evidence="2">
    <location>
        <begin position="247"/>
        <end position="267"/>
    </location>
</feature>
<dbReference type="InterPro" id="IPR050210">
    <property type="entry name" value="tRNA_Adenine-N(6)_MTase"/>
</dbReference>
<dbReference type="InterPro" id="IPR029063">
    <property type="entry name" value="SAM-dependent_MTases_sf"/>
</dbReference>
<evidence type="ECO:0000259" key="3">
    <source>
        <dbReference type="Pfam" id="PF05175"/>
    </source>
</evidence>
<feature type="compositionally biased region" description="Basic and acidic residues" evidence="2">
    <location>
        <begin position="252"/>
        <end position="267"/>
    </location>
</feature>